<protein>
    <submittedName>
        <fullName evidence="2">Alpha/beta hydrolase fold</fullName>
    </submittedName>
</protein>
<dbReference type="InterPro" id="IPR022742">
    <property type="entry name" value="Hydrolase_4"/>
</dbReference>
<dbReference type="GO" id="GO:0016787">
    <property type="term" value="F:hydrolase activity"/>
    <property type="evidence" value="ECO:0007669"/>
    <property type="project" value="UniProtKB-KW"/>
</dbReference>
<dbReference type="AlphaFoldDB" id="A0A4V6ILB5"/>
<organism evidence="2 3">
    <name type="scientific">Desulfoluna butyratoxydans</name>
    <dbReference type="NCBI Taxonomy" id="231438"/>
    <lineage>
        <taxon>Bacteria</taxon>
        <taxon>Pseudomonadati</taxon>
        <taxon>Thermodesulfobacteriota</taxon>
        <taxon>Desulfobacteria</taxon>
        <taxon>Desulfobacterales</taxon>
        <taxon>Desulfolunaceae</taxon>
        <taxon>Desulfoluna</taxon>
    </lineage>
</organism>
<dbReference type="RefSeq" id="WP_180139981.1">
    <property type="nucleotide sequence ID" value="NZ_CAADHO010000003.1"/>
</dbReference>
<evidence type="ECO:0000313" key="3">
    <source>
        <dbReference type="Proteomes" id="UP000507962"/>
    </source>
</evidence>
<sequence>MVPFYFGAHDTQLFGIYYPPAGAGLHQEGVLLSAPVAHEHIRTHMAIRQLALALAAAGRHVLKFDYYGVGDSAGKSEEGDVARWTRDLVTAAGELKDISGALRLSVVGLRLGASLAVAAAGEVPGLKELVLWDPVVDGKAYLEAHRRAGGTTRPPGGIQEEILGYAFSPEMIASIEAVDLLAPHSPLPGPVHLALSEEKPEYRSLEQALATAGTTVDTALVPEPAGWEQFNGHDEVLVANAMVQAIGDRLTTP</sequence>
<dbReference type="Gene3D" id="3.40.50.1820">
    <property type="entry name" value="alpha/beta hydrolase"/>
    <property type="match status" value="1"/>
</dbReference>
<dbReference type="EMBL" id="CAADHO010000003">
    <property type="protein sequence ID" value="VFQ44458.1"/>
    <property type="molecule type" value="Genomic_DNA"/>
</dbReference>
<dbReference type="Pfam" id="PF12146">
    <property type="entry name" value="Hydrolase_4"/>
    <property type="match status" value="1"/>
</dbReference>
<keyword evidence="3" id="KW-1185">Reference proteome</keyword>
<proteinExistence type="predicted"/>
<dbReference type="SUPFAM" id="SSF53474">
    <property type="entry name" value="alpha/beta-Hydrolases"/>
    <property type="match status" value="1"/>
</dbReference>
<dbReference type="InterPro" id="IPR029058">
    <property type="entry name" value="AB_hydrolase_fold"/>
</dbReference>
<dbReference type="Proteomes" id="UP000507962">
    <property type="component" value="Unassembled WGS sequence"/>
</dbReference>
<reference evidence="2 3" key="1">
    <citation type="submission" date="2019-03" db="EMBL/GenBank/DDBJ databases">
        <authorList>
            <person name="Nijsse B."/>
        </authorList>
    </citation>
    <scope>NUCLEOTIDE SEQUENCE [LARGE SCALE GENOMIC DNA]</scope>
    <source>
        <strain evidence="2">Desulfoluna butyratoxydans MSL71</strain>
    </source>
</reference>
<name>A0A4V6ILB5_9BACT</name>
<feature type="domain" description="Serine aminopeptidase S33" evidence="1">
    <location>
        <begin position="45"/>
        <end position="142"/>
    </location>
</feature>
<evidence type="ECO:0000259" key="1">
    <source>
        <dbReference type="Pfam" id="PF12146"/>
    </source>
</evidence>
<keyword evidence="2" id="KW-0378">Hydrolase</keyword>
<gene>
    <name evidence="2" type="ORF">MSL71_21070</name>
</gene>
<evidence type="ECO:0000313" key="2">
    <source>
        <dbReference type="EMBL" id="VFQ44458.1"/>
    </source>
</evidence>
<accession>A0A4V6ILB5</accession>